<proteinExistence type="predicted"/>
<evidence type="ECO:0000313" key="2">
    <source>
        <dbReference type="Proteomes" id="UP001056610"/>
    </source>
</evidence>
<accession>A0ABY4QS72</accession>
<gene>
    <name evidence="1" type="ORF">M5I08_04640</name>
</gene>
<dbReference type="EMBL" id="CP097320">
    <property type="protein sequence ID" value="UQX13382.1"/>
    <property type="molecule type" value="Genomic_DNA"/>
</dbReference>
<organism evidence="1 2">
    <name type="scientific">Candidatus Mycobacterium methanotrophicum</name>
    <dbReference type="NCBI Taxonomy" id="2943498"/>
    <lineage>
        <taxon>Bacteria</taxon>
        <taxon>Bacillati</taxon>
        <taxon>Actinomycetota</taxon>
        <taxon>Actinomycetes</taxon>
        <taxon>Mycobacteriales</taxon>
        <taxon>Mycobacteriaceae</taxon>
        <taxon>Mycobacterium</taxon>
    </lineage>
</organism>
<protein>
    <submittedName>
        <fullName evidence="1">Uncharacterized protein</fullName>
    </submittedName>
</protein>
<name>A0ABY4QS72_9MYCO</name>
<dbReference type="RefSeq" id="WP_249763469.1">
    <property type="nucleotide sequence ID" value="NZ_CP097320.1"/>
</dbReference>
<keyword evidence="2" id="KW-1185">Reference proteome</keyword>
<evidence type="ECO:0000313" key="1">
    <source>
        <dbReference type="EMBL" id="UQX13382.1"/>
    </source>
</evidence>
<reference evidence="1" key="1">
    <citation type="submission" date="2022-05" db="EMBL/GenBank/DDBJ databases">
        <title>A methanotrophic Mycobacterium dominates a cave microbial ecosystem.</title>
        <authorList>
            <person name="Van Spanning R.J.M."/>
            <person name="Guan Q."/>
            <person name="Melkonian C."/>
            <person name="Gallant J."/>
            <person name="Polerecky L."/>
            <person name="Flot J.-F."/>
            <person name="Brandt B.W."/>
            <person name="Braster M."/>
            <person name="Iturbe Espinoza P."/>
            <person name="Aerts J."/>
            <person name="Meima-Franke M."/>
            <person name="Piersma S.R."/>
            <person name="Bunduc C."/>
            <person name="Ummels R."/>
            <person name="Pain A."/>
            <person name="Fleming E.J."/>
            <person name="van der Wel N."/>
            <person name="Gherman V.D."/>
            <person name="Sarbu S.M."/>
            <person name="Bodelier P.L.E."/>
            <person name="Bitter W."/>
        </authorList>
    </citation>
    <scope>NUCLEOTIDE SEQUENCE</scope>
    <source>
        <strain evidence="1">Sulfur Cave</strain>
    </source>
</reference>
<dbReference type="Proteomes" id="UP001056610">
    <property type="component" value="Chromosome"/>
</dbReference>
<sequence>MTTGLVAMLNHRPRLSPPLAGVAPPSMTAIGSGLFLAGLRCSPGPGRSV</sequence>